<evidence type="ECO:0000259" key="14">
    <source>
        <dbReference type="PROSITE" id="PS52012"/>
    </source>
</evidence>
<dbReference type="Pfam" id="PF05730">
    <property type="entry name" value="CFEM"/>
    <property type="match status" value="1"/>
</dbReference>
<feature type="domain" description="CFEM" evidence="14">
    <location>
        <begin position="29"/>
        <end position="138"/>
    </location>
</feature>
<keyword evidence="9" id="KW-0408">Iron</keyword>
<evidence type="ECO:0000256" key="8">
    <source>
        <dbReference type="ARBA" id="ARBA00022729"/>
    </source>
</evidence>
<dbReference type="PANTHER" id="PTHR37928">
    <property type="entry name" value="CFEM DOMAIN PROTEIN (AFU_ORTHOLOGUE AFUA_6G14090)"/>
    <property type="match status" value="1"/>
</dbReference>
<dbReference type="InterPro" id="IPR008427">
    <property type="entry name" value="Extracellular_membr_CFEM_dom"/>
</dbReference>
<dbReference type="InterPro" id="IPR051735">
    <property type="entry name" value="CFEM_domain"/>
</dbReference>
<name>X8JEV9_9AGAM</name>
<reference evidence="16" key="1">
    <citation type="journal article" date="2014" name="Genome Announc.">
        <title>Draft genome sequence of the plant-pathogenic soil fungus Rhizoctonia solani anastomosis group 3 strain Rhs1AP.</title>
        <authorList>
            <person name="Cubeta M.A."/>
            <person name="Thomas E."/>
            <person name="Dean R.A."/>
            <person name="Jabaji S."/>
            <person name="Neate S.M."/>
            <person name="Tavantzis S."/>
            <person name="Toda T."/>
            <person name="Vilgalys R."/>
            <person name="Bharathan N."/>
            <person name="Fedorova-Abrams N."/>
            <person name="Pakala S.B."/>
            <person name="Pakala S.M."/>
            <person name="Zafar N."/>
            <person name="Joardar V."/>
            <person name="Losada L."/>
            <person name="Nierman W.C."/>
        </authorList>
    </citation>
    <scope>NUCLEOTIDE SEQUENCE [LARGE SCALE GENOMIC DNA]</scope>
    <source>
        <strain evidence="16">AG-3</strain>
    </source>
</reference>
<keyword evidence="4" id="KW-1003">Cell membrane</keyword>
<protein>
    <submittedName>
        <fullName evidence="15">CFEM domain protein</fullName>
    </submittedName>
</protein>
<evidence type="ECO:0000256" key="13">
    <source>
        <dbReference type="ARBA" id="ARBA00023288"/>
    </source>
</evidence>
<dbReference type="AlphaFoldDB" id="X8JEV9"/>
<dbReference type="Proteomes" id="UP000030108">
    <property type="component" value="Unassembled WGS sequence"/>
</dbReference>
<evidence type="ECO:0000313" key="16">
    <source>
        <dbReference type="Proteomes" id="UP000030108"/>
    </source>
</evidence>
<evidence type="ECO:0000256" key="6">
    <source>
        <dbReference type="ARBA" id="ARBA00022617"/>
    </source>
</evidence>
<organism evidence="15 16">
    <name type="scientific">Rhizoctonia solani AG-3 Rhs1AP</name>
    <dbReference type="NCBI Taxonomy" id="1086054"/>
    <lineage>
        <taxon>Eukaryota</taxon>
        <taxon>Fungi</taxon>
        <taxon>Dikarya</taxon>
        <taxon>Basidiomycota</taxon>
        <taxon>Agaricomycotina</taxon>
        <taxon>Agaricomycetes</taxon>
        <taxon>Cantharellales</taxon>
        <taxon>Ceratobasidiaceae</taxon>
        <taxon>Rhizoctonia</taxon>
    </lineage>
</organism>
<sequence length="144" mass="15606">MPSVSPLLNSISLSLLCNQLSISPDTSSHSLNMFNRLSLFVLASLAVFVTAQYPSCAQSCVGQASPGSCSLTDNACLCQNASYCNTTNDCFRTSCSYADWTSAYNYSVQLCNQAGVTESNTEHPPRKRAVTPAHVRTRMHKARL</sequence>
<keyword evidence="12" id="KW-0325">Glycoprotein</keyword>
<dbReference type="SMART" id="SM00747">
    <property type="entry name" value="CFEM"/>
    <property type="match status" value="1"/>
</dbReference>
<proteinExistence type="inferred from homology"/>
<keyword evidence="6" id="KW-0349">Heme</keyword>
<comment type="subcellular location">
    <subcellularLocation>
        <location evidence="1">Cell membrane</location>
        <topology evidence="1">Lipid-anchor</topology>
        <topology evidence="1">GPI-anchor</topology>
    </subcellularLocation>
    <subcellularLocation>
        <location evidence="2">Secreted</location>
    </subcellularLocation>
</comment>
<dbReference type="GO" id="GO:0005886">
    <property type="term" value="C:plasma membrane"/>
    <property type="evidence" value="ECO:0007669"/>
    <property type="project" value="UniProtKB-SubCell"/>
</dbReference>
<keyword evidence="7" id="KW-0479">Metal-binding</keyword>
<evidence type="ECO:0000256" key="12">
    <source>
        <dbReference type="ARBA" id="ARBA00023180"/>
    </source>
</evidence>
<keyword evidence="5" id="KW-0964">Secreted</keyword>
<comment type="caution">
    <text evidence="15">The sequence shown here is derived from an EMBL/GenBank/DDBJ whole genome shotgun (WGS) entry which is preliminary data.</text>
</comment>
<evidence type="ECO:0000256" key="2">
    <source>
        <dbReference type="ARBA" id="ARBA00004613"/>
    </source>
</evidence>
<evidence type="ECO:0000313" key="15">
    <source>
        <dbReference type="EMBL" id="EUC61488.1"/>
    </source>
</evidence>
<keyword evidence="13" id="KW-0449">Lipoprotein</keyword>
<dbReference type="PROSITE" id="PS52012">
    <property type="entry name" value="CFEM"/>
    <property type="match status" value="1"/>
</dbReference>
<dbReference type="PANTHER" id="PTHR37928:SF2">
    <property type="entry name" value="GPI ANCHORED CFEM DOMAIN PROTEIN (AFU_ORTHOLOGUE AFUA_6G10580)"/>
    <property type="match status" value="1"/>
</dbReference>
<comment type="similarity">
    <text evidence="3">Belongs to the RBT5 family.</text>
</comment>
<accession>X8JEV9</accession>
<evidence type="ECO:0000256" key="10">
    <source>
        <dbReference type="ARBA" id="ARBA00023136"/>
    </source>
</evidence>
<dbReference type="EMBL" id="JATN01000319">
    <property type="protein sequence ID" value="EUC61488.1"/>
    <property type="molecule type" value="Genomic_DNA"/>
</dbReference>
<evidence type="ECO:0000256" key="4">
    <source>
        <dbReference type="ARBA" id="ARBA00022475"/>
    </source>
</evidence>
<evidence type="ECO:0000256" key="9">
    <source>
        <dbReference type="ARBA" id="ARBA00023004"/>
    </source>
</evidence>
<keyword evidence="11" id="KW-1015">Disulfide bond</keyword>
<evidence type="ECO:0000256" key="3">
    <source>
        <dbReference type="ARBA" id="ARBA00010031"/>
    </source>
</evidence>
<evidence type="ECO:0000256" key="7">
    <source>
        <dbReference type="ARBA" id="ARBA00022723"/>
    </source>
</evidence>
<dbReference type="OrthoDB" id="3065412at2759"/>
<gene>
    <name evidence="15" type="ORF">RSOL_396160</name>
</gene>
<keyword evidence="10" id="KW-0472">Membrane</keyword>
<evidence type="ECO:0000256" key="1">
    <source>
        <dbReference type="ARBA" id="ARBA00004609"/>
    </source>
</evidence>
<evidence type="ECO:0000256" key="11">
    <source>
        <dbReference type="ARBA" id="ARBA00023157"/>
    </source>
</evidence>
<dbReference type="GO" id="GO:0046872">
    <property type="term" value="F:metal ion binding"/>
    <property type="evidence" value="ECO:0007669"/>
    <property type="project" value="UniProtKB-KW"/>
</dbReference>
<dbReference type="GO" id="GO:0005576">
    <property type="term" value="C:extracellular region"/>
    <property type="evidence" value="ECO:0007669"/>
    <property type="project" value="UniProtKB-SubCell"/>
</dbReference>
<evidence type="ECO:0000256" key="5">
    <source>
        <dbReference type="ARBA" id="ARBA00022525"/>
    </source>
</evidence>
<keyword evidence="8" id="KW-0732">Signal</keyword>